<feature type="non-terminal residue" evidence="1">
    <location>
        <position position="1"/>
    </location>
</feature>
<proteinExistence type="predicted"/>
<evidence type="ECO:0000313" key="1">
    <source>
        <dbReference type="EMBL" id="CAI9553686.1"/>
    </source>
</evidence>
<protein>
    <submittedName>
        <fullName evidence="1">Uncharacterized protein</fullName>
    </submittedName>
</protein>
<comment type="caution">
    <text evidence="1">The sequence shown here is derived from an EMBL/GenBank/DDBJ whole genome shotgun (WGS) entry which is preliminary data.</text>
</comment>
<reference evidence="1" key="1">
    <citation type="submission" date="2023-05" db="EMBL/GenBank/DDBJ databases">
        <authorList>
            <person name="Stuckert A."/>
        </authorList>
    </citation>
    <scope>NUCLEOTIDE SEQUENCE</scope>
</reference>
<dbReference type="Proteomes" id="UP001162483">
    <property type="component" value="Unassembled WGS sequence"/>
</dbReference>
<name>A0ABN9C1U1_9NEOB</name>
<organism evidence="1 2">
    <name type="scientific">Staurois parvus</name>
    <dbReference type="NCBI Taxonomy" id="386267"/>
    <lineage>
        <taxon>Eukaryota</taxon>
        <taxon>Metazoa</taxon>
        <taxon>Chordata</taxon>
        <taxon>Craniata</taxon>
        <taxon>Vertebrata</taxon>
        <taxon>Euteleostomi</taxon>
        <taxon>Amphibia</taxon>
        <taxon>Batrachia</taxon>
        <taxon>Anura</taxon>
        <taxon>Neobatrachia</taxon>
        <taxon>Ranoidea</taxon>
        <taxon>Ranidae</taxon>
        <taxon>Staurois</taxon>
    </lineage>
</organism>
<accession>A0ABN9C1U1</accession>
<sequence length="79" mass="8372">SSTGLPLQAYVCLLQTLSDRSTLTPICWGGALLTPICRGGAQNPGPDSMKRPAHTCAISLLAIPKTWPKIGDFIPPRSL</sequence>
<dbReference type="EMBL" id="CATNWA010007271">
    <property type="protein sequence ID" value="CAI9553686.1"/>
    <property type="molecule type" value="Genomic_DNA"/>
</dbReference>
<keyword evidence="2" id="KW-1185">Reference proteome</keyword>
<gene>
    <name evidence="1" type="ORF">SPARVUS_LOCUS4082174</name>
</gene>
<evidence type="ECO:0000313" key="2">
    <source>
        <dbReference type="Proteomes" id="UP001162483"/>
    </source>
</evidence>